<keyword evidence="2" id="KW-1185">Reference proteome</keyword>
<gene>
    <name evidence="1" type="ORF">SAMN04487969_12236</name>
</gene>
<dbReference type="AlphaFoldDB" id="A0A1I2HDN3"/>
<accession>A0A1I2HDN3</accession>
<evidence type="ECO:0000313" key="1">
    <source>
        <dbReference type="EMBL" id="SFF27668.1"/>
    </source>
</evidence>
<protein>
    <submittedName>
        <fullName evidence="1">Uncharacterized protein</fullName>
    </submittedName>
</protein>
<proteinExistence type="predicted"/>
<reference evidence="2" key="1">
    <citation type="submission" date="2016-10" db="EMBL/GenBank/DDBJ databases">
        <authorList>
            <person name="Varghese N."/>
            <person name="Submissions S."/>
        </authorList>
    </citation>
    <scope>NUCLEOTIDE SEQUENCE [LARGE SCALE GENOMIC DNA]</scope>
    <source>
        <strain evidence="2">CGMCC 1.10223</strain>
    </source>
</reference>
<organism evidence="1 2">
    <name type="scientific">Paenibacillus algorifonticola</name>
    <dbReference type="NCBI Taxonomy" id="684063"/>
    <lineage>
        <taxon>Bacteria</taxon>
        <taxon>Bacillati</taxon>
        <taxon>Bacillota</taxon>
        <taxon>Bacilli</taxon>
        <taxon>Bacillales</taxon>
        <taxon>Paenibacillaceae</taxon>
        <taxon>Paenibacillus</taxon>
    </lineage>
</organism>
<sequence length="81" mass="9029">MPVDIKCPPITLRGCDNGESHMPKTSTQVAPNGAIIHTRSDFSVSERIFSGRLSLYPDAGNFYFTAMRLVGSQARMWEYGF</sequence>
<dbReference type="EMBL" id="FONN01000022">
    <property type="protein sequence ID" value="SFF27668.1"/>
    <property type="molecule type" value="Genomic_DNA"/>
</dbReference>
<evidence type="ECO:0000313" key="2">
    <source>
        <dbReference type="Proteomes" id="UP000183410"/>
    </source>
</evidence>
<dbReference type="Proteomes" id="UP000183410">
    <property type="component" value="Unassembled WGS sequence"/>
</dbReference>
<name>A0A1I2HDN3_9BACL</name>